<evidence type="ECO:0000313" key="15">
    <source>
        <dbReference type="EMBL" id="CAI8006341.1"/>
    </source>
</evidence>
<comment type="caution">
    <text evidence="15">The sequence shown here is derived from an EMBL/GenBank/DDBJ whole genome shotgun (WGS) entry which is preliminary data.</text>
</comment>
<comment type="subunit">
    <text evidence="12">Interacts with ADAM10; the interaction influences ADAM10 substrate specificity, endocytosis and turnover.</text>
</comment>
<keyword evidence="8 14" id="KW-0472">Membrane</keyword>
<evidence type="ECO:0000256" key="2">
    <source>
        <dbReference type="ARBA" id="ARBA00004651"/>
    </source>
</evidence>
<dbReference type="Pfam" id="PF00335">
    <property type="entry name" value="Tetraspanin"/>
    <property type="match status" value="1"/>
</dbReference>
<evidence type="ECO:0000256" key="12">
    <source>
        <dbReference type="ARBA" id="ARBA00065909"/>
    </source>
</evidence>
<comment type="subcellular location">
    <subcellularLocation>
        <location evidence="2">Cell membrane</location>
        <topology evidence="2">Multi-pass membrane protein</topology>
    </subcellularLocation>
    <subcellularLocation>
        <location evidence="1">Late endosome membrane</location>
    </subcellularLocation>
    <subcellularLocation>
        <location evidence="14">Membrane</location>
        <topology evidence="14">Multi-pass membrane protein</topology>
    </subcellularLocation>
</comment>
<dbReference type="GO" id="GO:0005886">
    <property type="term" value="C:plasma membrane"/>
    <property type="evidence" value="ECO:0007669"/>
    <property type="project" value="UniProtKB-SubCell"/>
</dbReference>
<dbReference type="GO" id="GO:0019899">
    <property type="term" value="F:enzyme binding"/>
    <property type="evidence" value="ECO:0007669"/>
    <property type="project" value="UniProtKB-ARBA"/>
</dbReference>
<dbReference type="GO" id="GO:0051604">
    <property type="term" value="P:protein maturation"/>
    <property type="evidence" value="ECO:0007669"/>
    <property type="project" value="UniProtKB-ARBA"/>
</dbReference>
<reference evidence="15" key="1">
    <citation type="submission" date="2023-03" db="EMBL/GenBank/DDBJ databases">
        <authorList>
            <person name="Steffen K."/>
            <person name="Cardenas P."/>
        </authorList>
    </citation>
    <scope>NUCLEOTIDE SEQUENCE</scope>
</reference>
<comment type="function">
    <text evidence="11">Part of TspanC8 subgroup, composed of 6 members that interact with the transmembrane metalloprotease ADAM10. This interaction is required for ADAM10 exit from the endoplasmic reticulum and for enzymatic maturation and trafficking to the cell surface as well as substrate specificity. Different TspanC8/ADAM10 complexes have distinct substrates. Promotes ADAM10-mediated cleavage of CDH2. Negatively regulates ligand-induced Notch activity probably by regulating ADAM10 activity.</text>
</comment>
<evidence type="ECO:0000256" key="1">
    <source>
        <dbReference type="ARBA" id="ARBA00004414"/>
    </source>
</evidence>
<evidence type="ECO:0000256" key="10">
    <source>
        <dbReference type="ARBA" id="ARBA00023180"/>
    </source>
</evidence>
<feature type="disulfide bond" evidence="13">
    <location>
        <begin position="144"/>
        <end position="175"/>
    </location>
</feature>
<name>A0AA35W6Z5_GEOBA</name>
<evidence type="ECO:0000256" key="6">
    <source>
        <dbReference type="ARBA" id="ARBA00022753"/>
    </source>
</evidence>
<keyword evidence="6" id="KW-0967">Endosome</keyword>
<accession>A0AA35W6Z5</accession>
<dbReference type="SUPFAM" id="SSF48652">
    <property type="entry name" value="Tetraspanin"/>
    <property type="match status" value="1"/>
</dbReference>
<dbReference type="AlphaFoldDB" id="A0AA35W6Z5"/>
<dbReference type="Gene3D" id="1.10.1450.10">
    <property type="entry name" value="Tetraspanin"/>
    <property type="match status" value="1"/>
</dbReference>
<dbReference type="EMBL" id="CASHTH010000677">
    <property type="protein sequence ID" value="CAI8006341.1"/>
    <property type="molecule type" value="Genomic_DNA"/>
</dbReference>
<evidence type="ECO:0000256" key="11">
    <source>
        <dbReference type="ARBA" id="ARBA00056423"/>
    </source>
</evidence>
<feature type="transmembrane region" description="Helical" evidence="14">
    <location>
        <begin position="57"/>
        <end position="76"/>
    </location>
</feature>
<evidence type="ECO:0000256" key="14">
    <source>
        <dbReference type="RuleBase" id="RU361218"/>
    </source>
</evidence>
<dbReference type="InterPro" id="IPR008952">
    <property type="entry name" value="Tetraspanin_EC2_sf"/>
</dbReference>
<keyword evidence="4" id="KW-1003">Cell membrane</keyword>
<keyword evidence="16" id="KW-1185">Reference proteome</keyword>
<dbReference type="PANTHER" id="PTHR19282">
    <property type="entry name" value="TETRASPANIN"/>
    <property type="match status" value="1"/>
</dbReference>
<evidence type="ECO:0000313" key="16">
    <source>
        <dbReference type="Proteomes" id="UP001174909"/>
    </source>
</evidence>
<dbReference type="PRINTS" id="PR00259">
    <property type="entry name" value="TMFOUR"/>
</dbReference>
<feature type="transmembrane region" description="Helical" evidence="14">
    <location>
        <begin position="83"/>
        <end position="104"/>
    </location>
</feature>
<dbReference type="Proteomes" id="UP001174909">
    <property type="component" value="Unassembled WGS sequence"/>
</dbReference>
<evidence type="ECO:0000256" key="13">
    <source>
        <dbReference type="PIRSR" id="PIRSR002419-1"/>
    </source>
</evidence>
<dbReference type="PIRSF" id="PIRSF002419">
    <property type="entry name" value="Tetraspanin"/>
    <property type="match status" value="1"/>
</dbReference>
<dbReference type="InterPro" id="IPR000301">
    <property type="entry name" value="Tetraspanin_animals"/>
</dbReference>
<evidence type="ECO:0000256" key="8">
    <source>
        <dbReference type="ARBA" id="ARBA00023136"/>
    </source>
</evidence>
<evidence type="ECO:0000256" key="4">
    <source>
        <dbReference type="ARBA" id="ARBA00022475"/>
    </source>
</evidence>
<sequence>MAYGDPNDFGWCNLVVKFLLFVTNVVVWLLGVALLGAGVYVLTAPETNLDNVDVDNFLTAPAILLCIIGGVLLWAFDIEFHSQYTGILSVLVLLEIAVVVYVYLQRDSALSAFRTTLREGIEQYYDDPDKASIVDQLQSQLIGCCGVEDPNDWQANPYFNCSSQAAQRCSVPYSCCVLEEDEVIDVQCGYRALDPLDRNYYRRPNATNEIYSVGCRQAAEDLFNDNLEIILGVGVGLLIFQLFNIMLAGGLALDIRKEKAALKAIKES</sequence>
<gene>
    <name evidence="15" type="ORF">GBAR_LOCUS4652</name>
</gene>
<dbReference type="PANTHER" id="PTHR19282:SF431">
    <property type="entry name" value="TETRASPANIN 26A, ISOFORM B-RELATED"/>
    <property type="match status" value="1"/>
</dbReference>
<keyword evidence="10" id="KW-0325">Glycoprotein</keyword>
<evidence type="ECO:0000256" key="3">
    <source>
        <dbReference type="ARBA" id="ARBA00006840"/>
    </source>
</evidence>
<comment type="similarity">
    <text evidence="3 14">Belongs to the tetraspanin (TM4SF) family.</text>
</comment>
<evidence type="ECO:0000256" key="5">
    <source>
        <dbReference type="ARBA" id="ARBA00022692"/>
    </source>
</evidence>
<dbReference type="FunFam" id="1.10.1450.10:FF:000011">
    <property type="entry name" value="Tetraspanin"/>
    <property type="match status" value="1"/>
</dbReference>
<dbReference type="GO" id="GO:0031902">
    <property type="term" value="C:late endosome membrane"/>
    <property type="evidence" value="ECO:0007669"/>
    <property type="project" value="UniProtKB-SubCell"/>
</dbReference>
<feature type="transmembrane region" description="Helical" evidence="14">
    <location>
        <begin position="229"/>
        <end position="253"/>
    </location>
</feature>
<dbReference type="InterPro" id="IPR018499">
    <property type="entry name" value="Tetraspanin/Peripherin"/>
</dbReference>
<keyword evidence="7 14" id="KW-1133">Transmembrane helix</keyword>
<evidence type="ECO:0000256" key="9">
    <source>
        <dbReference type="ARBA" id="ARBA00023157"/>
    </source>
</evidence>
<evidence type="ECO:0000256" key="7">
    <source>
        <dbReference type="ARBA" id="ARBA00022989"/>
    </source>
</evidence>
<protein>
    <recommendedName>
        <fullName evidence="14">Tetraspanin</fullName>
    </recommendedName>
</protein>
<organism evidence="15 16">
    <name type="scientific">Geodia barretti</name>
    <name type="common">Barrett's horny sponge</name>
    <dbReference type="NCBI Taxonomy" id="519541"/>
    <lineage>
        <taxon>Eukaryota</taxon>
        <taxon>Metazoa</taxon>
        <taxon>Porifera</taxon>
        <taxon>Demospongiae</taxon>
        <taxon>Heteroscleromorpha</taxon>
        <taxon>Tetractinellida</taxon>
        <taxon>Astrophorina</taxon>
        <taxon>Geodiidae</taxon>
        <taxon>Geodia</taxon>
    </lineage>
</organism>
<keyword evidence="9 13" id="KW-1015">Disulfide bond</keyword>
<feature type="transmembrane region" description="Helical" evidence="14">
    <location>
        <begin position="18"/>
        <end position="42"/>
    </location>
</feature>
<keyword evidence="5 14" id="KW-0812">Transmembrane</keyword>
<feature type="disulfide bond" evidence="13">
    <location>
        <begin position="145"/>
        <end position="161"/>
    </location>
</feature>
<proteinExistence type="inferred from homology"/>